<dbReference type="GO" id="GO:0045040">
    <property type="term" value="P:protein insertion into mitochondrial outer membrane"/>
    <property type="evidence" value="ECO:0007669"/>
    <property type="project" value="InterPro"/>
</dbReference>
<dbReference type="OrthoDB" id="5555533at2759"/>
<dbReference type="Pfam" id="PF19117">
    <property type="entry name" value="Mim2"/>
    <property type="match status" value="1"/>
</dbReference>
<dbReference type="PANTHER" id="PTHR28230">
    <property type="entry name" value="CHROMOSOME 1, WHOLE GENOME SHOTGUN SEQUENCE"/>
    <property type="match status" value="1"/>
</dbReference>
<dbReference type="Proteomes" id="UP000813824">
    <property type="component" value="Unassembled WGS sequence"/>
</dbReference>
<gene>
    <name evidence="2" type="ORF">BXZ70DRAFT_1006439</name>
</gene>
<sequence>MPASVSSLDSTSRSDYSYDDDDDDDEYRLAQQEWEESLAQLQQLVTVVLLPFFGKFLGRRWSHWAYARYLKVGLGLPFFFGERRSIPAR</sequence>
<dbReference type="EMBL" id="JAEVFJ010000009">
    <property type="protein sequence ID" value="KAH8102522.1"/>
    <property type="molecule type" value="Genomic_DNA"/>
</dbReference>
<dbReference type="GO" id="GO:0070096">
    <property type="term" value="P:mitochondrial outer membrane translocase complex assembly"/>
    <property type="evidence" value="ECO:0007669"/>
    <property type="project" value="InterPro"/>
</dbReference>
<protein>
    <submittedName>
        <fullName evidence="2">Uncharacterized protein</fullName>
    </submittedName>
</protein>
<dbReference type="AlphaFoldDB" id="A0A8K0UTW3"/>
<organism evidence="2 3">
    <name type="scientific">Cristinia sonorae</name>
    <dbReference type="NCBI Taxonomy" id="1940300"/>
    <lineage>
        <taxon>Eukaryota</taxon>
        <taxon>Fungi</taxon>
        <taxon>Dikarya</taxon>
        <taxon>Basidiomycota</taxon>
        <taxon>Agaricomycotina</taxon>
        <taxon>Agaricomycetes</taxon>
        <taxon>Agaricomycetidae</taxon>
        <taxon>Agaricales</taxon>
        <taxon>Pleurotineae</taxon>
        <taxon>Stephanosporaceae</taxon>
        <taxon>Cristinia</taxon>
    </lineage>
</organism>
<proteinExistence type="predicted"/>
<feature type="compositionally biased region" description="Low complexity" evidence="1">
    <location>
        <begin position="1"/>
        <end position="15"/>
    </location>
</feature>
<feature type="region of interest" description="Disordered" evidence="1">
    <location>
        <begin position="1"/>
        <end position="24"/>
    </location>
</feature>
<dbReference type="InterPro" id="IPR037652">
    <property type="entry name" value="Mim2"/>
</dbReference>
<dbReference type="PANTHER" id="PTHR28230:SF1">
    <property type="entry name" value="MITOCHONDRIAL IMPORT PROTEIN 2"/>
    <property type="match status" value="1"/>
</dbReference>
<dbReference type="GO" id="GO:0005741">
    <property type="term" value="C:mitochondrial outer membrane"/>
    <property type="evidence" value="ECO:0007669"/>
    <property type="project" value="TreeGrafter"/>
</dbReference>
<evidence type="ECO:0000256" key="1">
    <source>
        <dbReference type="SAM" id="MobiDB-lite"/>
    </source>
</evidence>
<accession>A0A8K0UTW3</accession>
<keyword evidence="3" id="KW-1185">Reference proteome</keyword>
<name>A0A8K0UTW3_9AGAR</name>
<reference evidence="2" key="1">
    <citation type="journal article" date="2021" name="New Phytol.">
        <title>Evolutionary innovations through gain and loss of genes in the ectomycorrhizal Boletales.</title>
        <authorList>
            <person name="Wu G."/>
            <person name="Miyauchi S."/>
            <person name="Morin E."/>
            <person name="Kuo A."/>
            <person name="Drula E."/>
            <person name="Varga T."/>
            <person name="Kohler A."/>
            <person name="Feng B."/>
            <person name="Cao Y."/>
            <person name="Lipzen A."/>
            <person name="Daum C."/>
            <person name="Hundley H."/>
            <person name="Pangilinan J."/>
            <person name="Johnson J."/>
            <person name="Barry K."/>
            <person name="LaButti K."/>
            <person name="Ng V."/>
            <person name="Ahrendt S."/>
            <person name="Min B."/>
            <person name="Choi I.G."/>
            <person name="Park H."/>
            <person name="Plett J.M."/>
            <person name="Magnuson J."/>
            <person name="Spatafora J.W."/>
            <person name="Nagy L.G."/>
            <person name="Henrissat B."/>
            <person name="Grigoriev I.V."/>
            <person name="Yang Z.L."/>
            <person name="Xu J."/>
            <person name="Martin F.M."/>
        </authorList>
    </citation>
    <scope>NUCLEOTIDE SEQUENCE</scope>
    <source>
        <strain evidence="2">KKN 215</strain>
    </source>
</reference>
<evidence type="ECO:0000313" key="2">
    <source>
        <dbReference type="EMBL" id="KAH8102522.1"/>
    </source>
</evidence>
<comment type="caution">
    <text evidence="2">The sequence shown here is derived from an EMBL/GenBank/DDBJ whole genome shotgun (WGS) entry which is preliminary data.</text>
</comment>
<evidence type="ECO:0000313" key="3">
    <source>
        <dbReference type="Proteomes" id="UP000813824"/>
    </source>
</evidence>